<dbReference type="GO" id="GO:0046872">
    <property type="term" value="F:metal ion binding"/>
    <property type="evidence" value="ECO:0007669"/>
    <property type="project" value="UniProtKB-KW"/>
</dbReference>
<dbReference type="InterPro" id="IPR024079">
    <property type="entry name" value="MetalloPept_cat_dom_sf"/>
</dbReference>
<dbReference type="GO" id="GO:0005886">
    <property type="term" value="C:plasma membrane"/>
    <property type="evidence" value="ECO:0007669"/>
    <property type="project" value="UniProtKB-SubCell"/>
</dbReference>
<dbReference type="AlphaFoldDB" id="A0A6J1M9E6"/>
<feature type="signal peptide" evidence="9">
    <location>
        <begin position="1"/>
        <end position="24"/>
    </location>
</feature>
<dbReference type="InterPro" id="IPR000718">
    <property type="entry name" value="Peptidase_M13"/>
</dbReference>
<evidence type="ECO:0000313" key="13">
    <source>
        <dbReference type="RefSeq" id="XP_023175135.2"/>
    </source>
</evidence>
<evidence type="ECO:0000256" key="2">
    <source>
        <dbReference type="ARBA" id="ARBA00004401"/>
    </source>
</evidence>
<proteinExistence type="inferred from homology"/>
<evidence type="ECO:0000259" key="11">
    <source>
        <dbReference type="Pfam" id="PF05649"/>
    </source>
</evidence>
<feature type="domain" description="Peptidase M13 C-terminal" evidence="10">
    <location>
        <begin position="484"/>
        <end position="668"/>
    </location>
</feature>
<name>A0A6J1M9E6_DROHY</name>
<dbReference type="Gene3D" id="3.40.390.10">
    <property type="entry name" value="Collagenase (Catalytic Domain)"/>
    <property type="match status" value="1"/>
</dbReference>
<comment type="cofactor">
    <cofactor evidence="1">
        <name>Zn(2+)</name>
        <dbReference type="ChEBI" id="CHEBI:29105"/>
    </cofactor>
</comment>
<dbReference type="InterPro" id="IPR042089">
    <property type="entry name" value="Peptidase_M13_dom_2"/>
</dbReference>
<keyword evidence="4" id="KW-0645">Protease</keyword>
<dbReference type="RefSeq" id="XP_023175135.2">
    <property type="nucleotide sequence ID" value="XM_023319367.2"/>
</dbReference>
<evidence type="ECO:0000256" key="6">
    <source>
        <dbReference type="ARBA" id="ARBA00022801"/>
    </source>
</evidence>
<dbReference type="GeneID" id="111602358"/>
<accession>A0A6J1M9E6</accession>
<comment type="similarity">
    <text evidence="3">Belongs to the peptidase M13 family.</text>
</comment>
<keyword evidence="8" id="KW-0482">Metalloprotease</keyword>
<protein>
    <submittedName>
        <fullName evidence="13">Membrane metallo-endopeptidase-like 1</fullName>
    </submittedName>
</protein>
<reference evidence="13" key="1">
    <citation type="submission" date="2025-08" db="UniProtKB">
        <authorList>
            <consortium name="RefSeq"/>
        </authorList>
    </citation>
    <scope>IDENTIFICATION</scope>
    <source>
        <strain evidence="13">15085-1641.00</strain>
        <tissue evidence="13">Whole body</tissue>
    </source>
</reference>
<dbReference type="Pfam" id="PF01431">
    <property type="entry name" value="Peptidase_M13"/>
    <property type="match status" value="1"/>
</dbReference>
<evidence type="ECO:0000256" key="5">
    <source>
        <dbReference type="ARBA" id="ARBA00022723"/>
    </source>
</evidence>
<evidence type="ECO:0000256" key="4">
    <source>
        <dbReference type="ARBA" id="ARBA00022670"/>
    </source>
</evidence>
<evidence type="ECO:0000256" key="7">
    <source>
        <dbReference type="ARBA" id="ARBA00022833"/>
    </source>
</evidence>
<sequence length="669" mass="77498">MSTSTSTFCIFWLSFILLPLLSRASSQTNHPPASSANRQLVTQILSYVNESASPCHDYYKYACGNWATKHKNDNYIEIIGLIDHKVNQNLLMLLTELQQQQQSLKRGSVEDKVLSFFQTCKLASQSTRLSRHYLHLVPPNDQIPWPQFKRRSEAWGSSKFQWMETLARLQRYGLTNVLFKLDTLPDLSNSSKYIIRINRPSFEEKKERLRSRILTKLTLRMLGTSIGQASRLAKSVKFLEATVSVLAGQSDECNEAGEYLTLQELEVQIGGQWRKYLEIVLGRNVPADFMVNVECSAYLRMLVDFIKPMNREVVASYIMLRFVSHLQEETMDSNDSISCVQDVRRNMELATNLLYEQRFIGPDRRQKLQTDILELFEVLRKQVLKKFETNNLRLAPHELDMMRAKLLNMTINIGNMPQGVDRARFVNDFYADLHLVGDRDYAANHLRLLEYRTRRWFDQLDRPLNVSAYFYISDSDTGMSSTPYYMLRQNLIIVPYGTLQPPIFYQDAHDVFKFSLLGFMLSHELMHGFVSGGIVYDFKGNYNEMSAGILLEDEYLSAISCLNRNETDFMDEREADIAGIRLAYDAFFDSDSKFNQSQPAFSTLSLKQLFFLNMAQFFCGDASPDDFEDHDADEMRLRQVLINFAPFAEAYGCRQDRDNMHPGEKCRLW</sequence>
<dbReference type="Proteomes" id="UP000504633">
    <property type="component" value="Unplaced"/>
</dbReference>
<dbReference type="PRINTS" id="PR00786">
    <property type="entry name" value="NEPRILYSIN"/>
</dbReference>
<dbReference type="SUPFAM" id="SSF55486">
    <property type="entry name" value="Metalloproteases ('zincins'), catalytic domain"/>
    <property type="match status" value="1"/>
</dbReference>
<dbReference type="Gene3D" id="1.10.1380.10">
    <property type="entry name" value="Neutral endopeptidase , domain2"/>
    <property type="match status" value="1"/>
</dbReference>
<dbReference type="CDD" id="cd08662">
    <property type="entry name" value="M13"/>
    <property type="match status" value="1"/>
</dbReference>
<dbReference type="Pfam" id="PF05649">
    <property type="entry name" value="Peptidase_M13_N"/>
    <property type="match status" value="1"/>
</dbReference>
<keyword evidence="5" id="KW-0479">Metal-binding</keyword>
<evidence type="ECO:0000256" key="1">
    <source>
        <dbReference type="ARBA" id="ARBA00001947"/>
    </source>
</evidence>
<dbReference type="GO" id="GO:0016485">
    <property type="term" value="P:protein processing"/>
    <property type="evidence" value="ECO:0007669"/>
    <property type="project" value="TreeGrafter"/>
</dbReference>
<dbReference type="OMA" id="MLDHKVN"/>
<evidence type="ECO:0000259" key="10">
    <source>
        <dbReference type="Pfam" id="PF01431"/>
    </source>
</evidence>
<dbReference type="PANTHER" id="PTHR11733:SF167">
    <property type="entry name" value="FI17812P1-RELATED"/>
    <property type="match status" value="1"/>
</dbReference>
<dbReference type="GO" id="GO:0004222">
    <property type="term" value="F:metalloendopeptidase activity"/>
    <property type="evidence" value="ECO:0007669"/>
    <property type="project" value="InterPro"/>
</dbReference>
<feature type="chain" id="PRO_5026714854" evidence="9">
    <location>
        <begin position="25"/>
        <end position="669"/>
    </location>
</feature>
<comment type="subcellular location">
    <subcellularLocation>
        <location evidence="2">Cell membrane</location>
        <topology evidence="2">Single-pass type II membrane protein</topology>
    </subcellularLocation>
</comment>
<evidence type="ECO:0000256" key="8">
    <source>
        <dbReference type="ARBA" id="ARBA00023049"/>
    </source>
</evidence>
<gene>
    <name evidence="13" type="primary">LOC111602358</name>
</gene>
<dbReference type="PANTHER" id="PTHR11733">
    <property type="entry name" value="ZINC METALLOPROTEASE FAMILY M13 NEPRILYSIN-RELATED"/>
    <property type="match status" value="1"/>
</dbReference>
<dbReference type="KEGG" id="dhe:111602358"/>
<feature type="domain" description="Peptidase M13 N-terminal" evidence="11">
    <location>
        <begin position="54"/>
        <end position="414"/>
    </location>
</feature>
<dbReference type="InterPro" id="IPR018497">
    <property type="entry name" value="Peptidase_M13_C"/>
</dbReference>
<keyword evidence="9" id="KW-0732">Signal</keyword>
<evidence type="ECO:0000313" key="12">
    <source>
        <dbReference type="Proteomes" id="UP000504633"/>
    </source>
</evidence>
<dbReference type="OrthoDB" id="7842934at2759"/>
<evidence type="ECO:0000256" key="3">
    <source>
        <dbReference type="ARBA" id="ARBA00007357"/>
    </source>
</evidence>
<keyword evidence="6" id="KW-0378">Hydrolase</keyword>
<keyword evidence="12" id="KW-1185">Reference proteome</keyword>
<dbReference type="PROSITE" id="PS51885">
    <property type="entry name" value="NEPRILYSIN"/>
    <property type="match status" value="1"/>
</dbReference>
<keyword evidence="7" id="KW-0862">Zinc</keyword>
<dbReference type="InterPro" id="IPR008753">
    <property type="entry name" value="Peptidase_M13_N"/>
</dbReference>
<organism evidence="12 13">
    <name type="scientific">Drosophila hydei</name>
    <name type="common">Fruit fly</name>
    <dbReference type="NCBI Taxonomy" id="7224"/>
    <lineage>
        <taxon>Eukaryota</taxon>
        <taxon>Metazoa</taxon>
        <taxon>Ecdysozoa</taxon>
        <taxon>Arthropoda</taxon>
        <taxon>Hexapoda</taxon>
        <taxon>Insecta</taxon>
        <taxon>Pterygota</taxon>
        <taxon>Neoptera</taxon>
        <taxon>Endopterygota</taxon>
        <taxon>Diptera</taxon>
        <taxon>Brachycera</taxon>
        <taxon>Muscomorpha</taxon>
        <taxon>Ephydroidea</taxon>
        <taxon>Drosophilidae</taxon>
        <taxon>Drosophila</taxon>
    </lineage>
</organism>
<evidence type="ECO:0000256" key="9">
    <source>
        <dbReference type="SAM" id="SignalP"/>
    </source>
</evidence>